<dbReference type="Pfam" id="PF00069">
    <property type="entry name" value="Pkinase"/>
    <property type="match status" value="1"/>
</dbReference>
<feature type="compositionally biased region" description="Polar residues" evidence="1">
    <location>
        <begin position="1046"/>
        <end position="1062"/>
    </location>
</feature>
<accession>A0AAD9P3J0</accession>
<feature type="compositionally biased region" description="Polar residues" evidence="1">
    <location>
        <begin position="1090"/>
        <end position="1099"/>
    </location>
</feature>
<feature type="region of interest" description="Disordered" evidence="1">
    <location>
        <begin position="799"/>
        <end position="907"/>
    </location>
</feature>
<feature type="domain" description="Protein kinase" evidence="2">
    <location>
        <begin position="806"/>
        <end position="1105"/>
    </location>
</feature>
<dbReference type="InterPro" id="IPR051866">
    <property type="entry name" value="Intracell_Sig-Traffick_Protein"/>
</dbReference>
<dbReference type="InterPro" id="IPR001683">
    <property type="entry name" value="PX_dom"/>
</dbReference>
<dbReference type="Gene3D" id="1.20.58.80">
    <property type="entry name" value="Phosphotransferase system, lactose/cellobiose-type IIA subunit"/>
    <property type="match status" value="1"/>
</dbReference>
<dbReference type="InterPro" id="IPR007330">
    <property type="entry name" value="MIT_dom"/>
</dbReference>
<dbReference type="InterPro" id="IPR036871">
    <property type="entry name" value="PX_dom_sf"/>
</dbReference>
<dbReference type="GO" id="GO:0005524">
    <property type="term" value="F:ATP binding"/>
    <property type="evidence" value="ECO:0007669"/>
    <property type="project" value="InterPro"/>
</dbReference>
<evidence type="ECO:0000256" key="1">
    <source>
        <dbReference type="SAM" id="MobiDB-lite"/>
    </source>
</evidence>
<dbReference type="EMBL" id="JAODUO010000164">
    <property type="protein sequence ID" value="KAK2187483.1"/>
    <property type="molecule type" value="Genomic_DNA"/>
</dbReference>
<gene>
    <name evidence="4" type="ORF">NP493_164g03021</name>
</gene>
<evidence type="ECO:0000313" key="5">
    <source>
        <dbReference type="Proteomes" id="UP001209878"/>
    </source>
</evidence>
<keyword evidence="5" id="KW-1185">Reference proteome</keyword>
<feature type="compositionally biased region" description="Basic and acidic residues" evidence="1">
    <location>
        <begin position="851"/>
        <end position="882"/>
    </location>
</feature>
<feature type="compositionally biased region" description="Low complexity" evidence="1">
    <location>
        <begin position="1063"/>
        <end position="1072"/>
    </location>
</feature>
<evidence type="ECO:0000259" key="2">
    <source>
        <dbReference type="PROSITE" id="PS50011"/>
    </source>
</evidence>
<dbReference type="Proteomes" id="UP001209878">
    <property type="component" value="Unassembled WGS sequence"/>
</dbReference>
<dbReference type="Pfam" id="PF00787">
    <property type="entry name" value="PX"/>
    <property type="match status" value="1"/>
</dbReference>
<feature type="region of interest" description="Disordered" evidence="1">
    <location>
        <begin position="597"/>
        <end position="628"/>
    </location>
</feature>
<evidence type="ECO:0000259" key="3">
    <source>
        <dbReference type="PROSITE" id="PS50195"/>
    </source>
</evidence>
<dbReference type="GO" id="GO:0035091">
    <property type="term" value="F:phosphatidylinositol binding"/>
    <property type="evidence" value="ECO:0007669"/>
    <property type="project" value="InterPro"/>
</dbReference>
<sequence length="1105" mass="121276">MKPLQSGVVVVVDDVDTIQADAPDANVQEVVVWRRYNDIKRLYKAVSHLHQTLHRKEEFPPFSRSKVFGRFDETVIIDRMRSCQDLLNFVGQRSYLVNSKAFLQFFEGGEKLETDISKCELLKPTTRCQRVGDSWATDSTNSVSLSDMSEDDVGVTRGGSVEVTASSSGEQLGDSLGGIWQYRQSADEISLHDDDDDDFSFLDGVDDTQAPVDVAVHSPPDASLLKADIDLFDPLAGRNVGGEDDNEYSNAWLLSAMPVCDTELPQETDNTDALLDELEKELVSSSDANFDTGDTNIDNNDIVPPAAVGETIASTGLINADYADGTEVSSDAVHKGRSRSSSTVECGKGDLVISPVHDAPSSFTSAILPPGGPSPTRSQTKRSEGGSSSPRHQGLVTVDLKQKADYIFQAAHHISLALQCEASANYFMAFNYYKSGVGILLTGVQLDENEKRRDIVRKKTAKYLMKAESLHTKYLSGGESTDHWDTRHVSTENILQPDVAFLRGPVSELANYRVLGVIDKVQLVMDKVTETTYVIKVLYKSYREPVGQAIVPTICPFMVRLYRYYETSSAIYLLLQHATGGHLWSYVSGYLNPAPQSPRFDDRHGNRHPFGEERTEVKSETNNENPGVTQECAESYKKLFTENAALSSEVGNGNSDATMKTDRERVRTNLKCQCRKASDSLGLDQSPDIVTSGSTHHLLLRRVSSGKSGGDGTGFGDLLKGSDVPVEQFSINSFDSDVTPGGTRYGNTTDYIETVPELSESVSPTMSPSRCADEEVFIDNGLDKHLNEIHKTGNGECFSSTPTSGAHNDEVVSEGTENTVESDDEPSIYDRPQSENCDTHSLDESNVYIDTRTEKPDAVECSKSGDAEETLDVRRSSADTQEHAQVFRMASQERSLETTGPIRKRSGRVRTLSSAFGDLDLADDNEEVKSPTSVRLPETCVRQWIVEMLVAVSKLHQLGIICRDLRPANILLGERGHVTLSYFSRWSCVDSETPNELAVSQLYAAPEVSRLSEEVSEASDFGGVWELSCTNSSQADPWRAAIRVGSTPTRVSSSQITSPQRHSPSYSSCSSSARQRDWGQDQEVWKTSGLIPSSPTFNGHLSEAP</sequence>
<dbReference type="PANTHER" id="PTHR15508:SF8">
    <property type="entry name" value="LD24550P"/>
    <property type="match status" value="1"/>
</dbReference>
<feature type="region of interest" description="Disordered" evidence="1">
    <location>
        <begin position="1046"/>
        <end position="1105"/>
    </location>
</feature>
<dbReference type="SUPFAM" id="SSF56112">
    <property type="entry name" value="Protein kinase-like (PK-like)"/>
    <property type="match status" value="1"/>
</dbReference>
<reference evidence="4" key="1">
    <citation type="journal article" date="2023" name="Mol. Biol. Evol.">
        <title>Third-Generation Sequencing Reveals the Adaptive Role of the Epigenome in Three Deep-Sea Polychaetes.</title>
        <authorList>
            <person name="Perez M."/>
            <person name="Aroh O."/>
            <person name="Sun Y."/>
            <person name="Lan Y."/>
            <person name="Juniper S.K."/>
            <person name="Young C.R."/>
            <person name="Angers B."/>
            <person name="Qian P.Y."/>
        </authorList>
    </citation>
    <scope>NUCLEOTIDE SEQUENCE</scope>
    <source>
        <strain evidence="4">R07B-5</strain>
    </source>
</reference>
<dbReference type="InterPro" id="IPR011009">
    <property type="entry name" value="Kinase-like_dom_sf"/>
</dbReference>
<dbReference type="PROSITE" id="PS50195">
    <property type="entry name" value="PX"/>
    <property type="match status" value="1"/>
</dbReference>
<dbReference type="Gene3D" id="3.30.1520.10">
    <property type="entry name" value="Phox-like domain"/>
    <property type="match status" value="1"/>
</dbReference>
<feature type="region of interest" description="Disordered" evidence="1">
    <location>
        <begin position="362"/>
        <end position="394"/>
    </location>
</feature>
<dbReference type="SUPFAM" id="SSF64268">
    <property type="entry name" value="PX domain"/>
    <property type="match status" value="1"/>
</dbReference>
<evidence type="ECO:0000313" key="4">
    <source>
        <dbReference type="EMBL" id="KAK2187483.1"/>
    </source>
</evidence>
<dbReference type="AlphaFoldDB" id="A0AAD9P3J0"/>
<dbReference type="PROSITE" id="PS50011">
    <property type="entry name" value="PROTEIN_KINASE_DOM"/>
    <property type="match status" value="1"/>
</dbReference>
<feature type="domain" description="PX" evidence="3">
    <location>
        <begin position="1"/>
        <end position="113"/>
    </location>
</feature>
<dbReference type="CDD" id="cd02677">
    <property type="entry name" value="MIT_SNX15"/>
    <property type="match status" value="1"/>
</dbReference>
<name>A0AAD9P3J0_RIDPI</name>
<dbReference type="InterPro" id="IPR036181">
    <property type="entry name" value="MIT_dom_sf"/>
</dbReference>
<dbReference type="InterPro" id="IPR000719">
    <property type="entry name" value="Prot_kinase_dom"/>
</dbReference>
<dbReference type="Gene3D" id="1.10.510.10">
    <property type="entry name" value="Transferase(Phosphotransferase) domain 1"/>
    <property type="match status" value="1"/>
</dbReference>
<feature type="compositionally biased region" description="Basic and acidic residues" evidence="1">
    <location>
        <begin position="599"/>
        <end position="621"/>
    </location>
</feature>
<dbReference type="GO" id="GO:0004672">
    <property type="term" value="F:protein kinase activity"/>
    <property type="evidence" value="ECO:0007669"/>
    <property type="project" value="InterPro"/>
</dbReference>
<dbReference type="SUPFAM" id="SSF116846">
    <property type="entry name" value="MIT domain"/>
    <property type="match status" value="1"/>
</dbReference>
<proteinExistence type="predicted"/>
<organism evidence="4 5">
    <name type="scientific">Ridgeia piscesae</name>
    <name type="common">Tubeworm</name>
    <dbReference type="NCBI Taxonomy" id="27915"/>
    <lineage>
        <taxon>Eukaryota</taxon>
        <taxon>Metazoa</taxon>
        <taxon>Spiralia</taxon>
        <taxon>Lophotrochozoa</taxon>
        <taxon>Annelida</taxon>
        <taxon>Polychaeta</taxon>
        <taxon>Sedentaria</taxon>
        <taxon>Canalipalpata</taxon>
        <taxon>Sabellida</taxon>
        <taxon>Siboglinidae</taxon>
        <taxon>Ridgeia</taxon>
    </lineage>
</organism>
<dbReference type="Pfam" id="PF04212">
    <property type="entry name" value="MIT"/>
    <property type="match status" value="1"/>
</dbReference>
<dbReference type="PANTHER" id="PTHR15508">
    <property type="entry name" value="RIBOSOMAL PROTEIN S6 KINASE"/>
    <property type="match status" value="1"/>
</dbReference>
<comment type="caution">
    <text evidence="4">The sequence shown here is derived from an EMBL/GenBank/DDBJ whole genome shotgun (WGS) entry which is preliminary data.</text>
</comment>
<protein>
    <submittedName>
        <fullName evidence="4">Uncharacterized protein</fullName>
    </submittedName>
</protein>
<dbReference type="SMART" id="SM00745">
    <property type="entry name" value="MIT"/>
    <property type="match status" value="1"/>
</dbReference>